<comment type="catalytic activity">
    <reaction evidence="12">
        <text>4 Fe(2+) + O2 + 4 H(+) = 4 Fe(3+) + 2 H2O</text>
        <dbReference type="Rhea" id="RHEA:11148"/>
        <dbReference type="ChEBI" id="CHEBI:15377"/>
        <dbReference type="ChEBI" id="CHEBI:15378"/>
        <dbReference type="ChEBI" id="CHEBI:15379"/>
        <dbReference type="ChEBI" id="CHEBI:29033"/>
        <dbReference type="ChEBI" id="CHEBI:29034"/>
        <dbReference type="EC" id="1.16.3.1"/>
    </reaction>
</comment>
<evidence type="ECO:0000256" key="1">
    <source>
        <dbReference type="ARBA" id="ARBA00004173"/>
    </source>
</evidence>
<keyword evidence="4" id="KW-0409">Iron storage</keyword>
<dbReference type="GO" id="GO:0051537">
    <property type="term" value="F:2 iron, 2 sulfur cluster binding"/>
    <property type="evidence" value="ECO:0007669"/>
    <property type="project" value="TreeGrafter"/>
</dbReference>
<gene>
    <name evidence="13" type="primary">FRR4</name>
    <name evidence="13" type="ORF">EC973_003741</name>
</gene>
<dbReference type="InterPro" id="IPR020895">
    <property type="entry name" value="Frataxin_CS"/>
</dbReference>
<evidence type="ECO:0000313" key="13">
    <source>
        <dbReference type="EMBL" id="KAF7722059.1"/>
    </source>
</evidence>
<evidence type="ECO:0000256" key="2">
    <source>
        <dbReference type="ARBA" id="ARBA00008183"/>
    </source>
</evidence>
<evidence type="ECO:0000256" key="9">
    <source>
        <dbReference type="ARBA" id="ARBA00023004"/>
    </source>
</evidence>
<dbReference type="Gene3D" id="3.30.920.10">
    <property type="entry name" value="Frataxin/CyaY"/>
    <property type="match status" value="1"/>
</dbReference>
<keyword evidence="5" id="KW-0813">Transport</keyword>
<evidence type="ECO:0000256" key="12">
    <source>
        <dbReference type="ARBA" id="ARBA00047990"/>
    </source>
</evidence>
<dbReference type="GO" id="GO:0008198">
    <property type="term" value="F:ferrous iron binding"/>
    <property type="evidence" value="ECO:0007669"/>
    <property type="project" value="TreeGrafter"/>
</dbReference>
<evidence type="ECO:0000256" key="5">
    <source>
        <dbReference type="ARBA" id="ARBA00022448"/>
    </source>
</evidence>
<dbReference type="GO" id="GO:0016226">
    <property type="term" value="P:iron-sulfur cluster assembly"/>
    <property type="evidence" value="ECO:0007669"/>
    <property type="project" value="InterPro"/>
</dbReference>
<dbReference type="GO" id="GO:0004322">
    <property type="term" value="F:ferroxidase activity"/>
    <property type="evidence" value="ECO:0007669"/>
    <property type="project" value="UniProtKB-EC"/>
</dbReference>
<dbReference type="InterPro" id="IPR036524">
    <property type="entry name" value="Frataxin/CyaY_sf"/>
</dbReference>
<evidence type="ECO:0000256" key="6">
    <source>
        <dbReference type="ARBA" id="ARBA00022496"/>
    </source>
</evidence>
<comment type="similarity">
    <text evidence="2">Belongs to the frataxin family.</text>
</comment>
<dbReference type="NCBIfam" id="TIGR03422">
    <property type="entry name" value="mito_frataxin"/>
    <property type="match status" value="1"/>
</dbReference>
<proteinExistence type="inferred from homology"/>
<dbReference type="PANTHER" id="PTHR16821:SF2">
    <property type="entry name" value="FRATAXIN, MITOCHONDRIAL"/>
    <property type="match status" value="1"/>
</dbReference>
<reference evidence="13" key="1">
    <citation type="submission" date="2020-01" db="EMBL/GenBank/DDBJ databases">
        <title>Genome Sequencing of Three Apophysomyces-Like Fungal Strains Confirms a Novel Fungal Genus in the Mucoromycota with divergent Burkholderia-like Endosymbiotic Bacteria.</title>
        <authorList>
            <person name="Stajich J.E."/>
            <person name="Macias A.M."/>
            <person name="Carter-House D."/>
            <person name="Lovett B."/>
            <person name="Kasson L.R."/>
            <person name="Berry K."/>
            <person name="Grigoriev I."/>
            <person name="Chang Y."/>
            <person name="Spatafora J."/>
            <person name="Kasson M.T."/>
        </authorList>
    </citation>
    <scope>NUCLEOTIDE SEQUENCE</scope>
    <source>
        <strain evidence="13">NRRL A-21654</strain>
    </source>
</reference>
<keyword evidence="9" id="KW-0408">Iron</keyword>
<dbReference type="Pfam" id="PF01491">
    <property type="entry name" value="Frataxin_Cyay"/>
    <property type="match status" value="1"/>
</dbReference>
<name>A0A8H7EMW9_9FUNG</name>
<keyword evidence="6" id="KW-0410">Iron transport</keyword>
<comment type="subcellular location">
    <subcellularLocation>
        <location evidence="1">Mitochondrion</location>
    </subcellularLocation>
</comment>
<evidence type="ECO:0000256" key="4">
    <source>
        <dbReference type="ARBA" id="ARBA00022434"/>
    </source>
</evidence>
<sequence length="179" mass="20527">MSFVRSAARVITRRTLVQSVAWPRTRVNVAPIALKPVNVILSSIRPITTSHVASSQYEIANLSMEEYHRLSDRTMDNMVEILESIGDETDLSGFDVEYAQGVMTLKLGANGTYVINKQPPNKQIWLSSPKSGPKRYDYDIKHHKWFYHRDNHTLDELLNEELSEILQKEVNLLEGMEQN</sequence>
<dbReference type="PROSITE" id="PS50810">
    <property type="entry name" value="FRATAXIN_2"/>
    <property type="match status" value="1"/>
</dbReference>
<evidence type="ECO:0000313" key="14">
    <source>
        <dbReference type="Proteomes" id="UP000605846"/>
    </source>
</evidence>
<keyword evidence="14" id="KW-1185">Reference proteome</keyword>
<dbReference type="Proteomes" id="UP000605846">
    <property type="component" value="Unassembled WGS sequence"/>
</dbReference>
<accession>A0A8H7EMW9</accession>
<evidence type="ECO:0000256" key="10">
    <source>
        <dbReference type="ARBA" id="ARBA00023065"/>
    </source>
</evidence>
<dbReference type="SMART" id="SM01219">
    <property type="entry name" value="Frataxin_Cyay"/>
    <property type="match status" value="1"/>
</dbReference>
<protein>
    <recommendedName>
        <fullName evidence="3">ferroxidase</fullName>
        <ecNumber evidence="3">1.16.3.1</ecNumber>
    </recommendedName>
</protein>
<dbReference type="PROSITE" id="PS01344">
    <property type="entry name" value="FRATAXIN_1"/>
    <property type="match status" value="1"/>
</dbReference>
<organism evidence="13 14">
    <name type="scientific">Apophysomyces ossiformis</name>
    <dbReference type="NCBI Taxonomy" id="679940"/>
    <lineage>
        <taxon>Eukaryota</taxon>
        <taxon>Fungi</taxon>
        <taxon>Fungi incertae sedis</taxon>
        <taxon>Mucoromycota</taxon>
        <taxon>Mucoromycotina</taxon>
        <taxon>Mucoromycetes</taxon>
        <taxon>Mucorales</taxon>
        <taxon>Mucorineae</taxon>
        <taxon>Mucoraceae</taxon>
        <taxon>Apophysomyces</taxon>
    </lineage>
</organism>
<evidence type="ECO:0000256" key="3">
    <source>
        <dbReference type="ARBA" id="ARBA00013107"/>
    </source>
</evidence>
<dbReference type="EC" id="1.16.3.1" evidence="3"/>
<dbReference type="NCBIfam" id="TIGR03421">
    <property type="entry name" value="FeS_CyaY"/>
    <property type="match status" value="1"/>
</dbReference>
<dbReference type="GO" id="GO:0006879">
    <property type="term" value="P:intracellular iron ion homeostasis"/>
    <property type="evidence" value="ECO:0007669"/>
    <property type="project" value="UniProtKB-KW"/>
</dbReference>
<keyword evidence="7" id="KW-0809">Transit peptide</keyword>
<evidence type="ECO:0000256" key="7">
    <source>
        <dbReference type="ARBA" id="ARBA00022946"/>
    </source>
</evidence>
<dbReference type="PANTHER" id="PTHR16821">
    <property type="entry name" value="FRATAXIN"/>
    <property type="match status" value="1"/>
</dbReference>
<dbReference type="AlphaFoldDB" id="A0A8H7EMW9"/>
<keyword evidence="8" id="KW-0560">Oxidoreductase</keyword>
<dbReference type="GO" id="GO:0034986">
    <property type="term" value="F:iron chaperone activity"/>
    <property type="evidence" value="ECO:0007669"/>
    <property type="project" value="TreeGrafter"/>
</dbReference>
<evidence type="ECO:0000256" key="11">
    <source>
        <dbReference type="ARBA" id="ARBA00023128"/>
    </source>
</evidence>
<dbReference type="InterPro" id="IPR017789">
    <property type="entry name" value="Frataxin"/>
</dbReference>
<dbReference type="GO" id="GO:0008199">
    <property type="term" value="F:ferric iron binding"/>
    <property type="evidence" value="ECO:0007669"/>
    <property type="project" value="InterPro"/>
</dbReference>
<dbReference type="PRINTS" id="PR00904">
    <property type="entry name" value="FRATAXIN"/>
</dbReference>
<comment type="caution">
    <text evidence="13">The sequence shown here is derived from an EMBL/GenBank/DDBJ whole genome shotgun (WGS) entry which is preliminary data.</text>
</comment>
<keyword evidence="11" id="KW-0496">Mitochondrion</keyword>
<dbReference type="SUPFAM" id="SSF55387">
    <property type="entry name" value="Frataxin/Nqo15-like"/>
    <property type="match status" value="1"/>
</dbReference>
<dbReference type="EMBL" id="JABAYA010000216">
    <property type="protein sequence ID" value="KAF7722059.1"/>
    <property type="molecule type" value="Genomic_DNA"/>
</dbReference>
<dbReference type="CDD" id="cd00503">
    <property type="entry name" value="Frataxin"/>
    <property type="match status" value="1"/>
</dbReference>
<dbReference type="InterPro" id="IPR002908">
    <property type="entry name" value="Frataxin/CyaY"/>
</dbReference>
<dbReference type="GO" id="GO:0006826">
    <property type="term" value="P:iron ion transport"/>
    <property type="evidence" value="ECO:0007669"/>
    <property type="project" value="UniProtKB-KW"/>
</dbReference>
<evidence type="ECO:0000256" key="8">
    <source>
        <dbReference type="ARBA" id="ARBA00023002"/>
    </source>
</evidence>
<dbReference type="OrthoDB" id="1897642at2759"/>
<keyword evidence="10" id="KW-0406">Ion transport</keyword>
<dbReference type="GO" id="GO:0005739">
    <property type="term" value="C:mitochondrion"/>
    <property type="evidence" value="ECO:0007669"/>
    <property type="project" value="UniProtKB-SubCell"/>
</dbReference>